<dbReference type="GO" id="GO:0019005">
    <property type="term" value="C:SCF ubiquitin ligase complex"/>
    <property type="evidence" value="ECO:0007669"/>
    <property type="project" value="UniProtKB-ARBA"/>
</dbReference>
<keyword evidence="3 6" id="KW-0853">WD repeat</keyword>
<dbReference type="Gene3D" id="1.20.1280.50">
    <property type="match status" value="1"/>
</dbReference>
<proteinExistence type="inferred from homology"/>
<dbReference type="RefSeq" id="XP_037159439.1">
    <property type="nucleotide sequence ID" value="XM_037313673.1"/>
</dbReference>
<dbReference type="CDD" id="cd00200">
    <property type="entry name" value="WD40"/>
    <property type="match status" value="1"/>
</dbReference>
<evidence type="ECO:0000256" key="2">
    <source>
        <dbReference type="ARBA" id="ARBA00007968"/>
    </source>
</evidence>
<feature type="repeat" description="WD" evidence="6">
    <location>
        <begin position="983"/>
        <end position="1014"/>
    </location>
</feature>
<protein>
    <recommendedName>
        <fullName evidence="8">F-box domain-containing protein</fullName>
    </recommendedName>
</protein>
<evidence type="ECO:0000313" key="10">
    <source>
        <dbReference type="Proteomes" id="UP000578531"/>
    </source>
</evidence>
<dbReference type="SMART" id="SM00256">
    <property type="entry name" value="FBOX"/>
    <property type="match status" value="1"/>
</dbReference>
<dbReference type="PRINTS" id="PR00320">
    <property type="entry name" value="GPROTEINBRPT"/>
</dbReference>
<evidence type="ECO:0000256" key="5">
    <source>
        <dbReference type="ARBA" id="ARBA00022786"/>
    </source>
</evidence>
<dbReference type="InterPro" id="IPR001810">
    <property type="entry name" value="F-box_dom"/>
</dbReference>
<dbReference type="FunFam" id="1.20.1280.50:FF:000016">
    <property type="entry name" value="E3 ubiquitin ligase complex SCF subunit sconB"/>
    <property type="match status" value="1"/>
</dbReference>
<dbReference type="Pfam" id="PF12937">
    <property type="entry name" value="F-box-like"/>
    <property type="match status" value="1"/>
</dbReference>
<keyword evidence="4" id="KW-0677">Repeat</keyword>
<dbReference type="FunFam" id="2.130.10.10:FF:000715">
    <property type="entry name" value="F-box protein MET30"/>
    <property type="match status" value="1"/>
</dbReference>
<feature type="repeat" description="WD" evidence="6">
    <location>
        <begin position="729"/>
        <end position="768"/>
    </location>
</feature>
<organism evidence="9 10">
    <name type="scientific">Letharia columbiana</name>
    <dbReference type="NCBI Taxonomy" id="112416"/>
    <lineage>
        <taxon>Eukaryota</taxon>
        <taxon>Fungi</taxon>
        <taxon>Dikarya</taxon>
        <taxon>Ascomycota</taxon>
        <taxon>Pezizomycotina</taxon>
        <taxon>Lecanoromycetes</taxon>
        <taxon>OSLEUM clade</taxon>
        <taxon>Lecanoromycetidae</taxon>
        <taxon>Lecanorales</taxon>
        <taxon>Lecanorineae</taxon>
        <taxon>Parmeliaceae</taxon>
        <taxon>Letharia</taxon>
    </lineage>
</organism>
<evidence type="ECO:0000256" key="7">
    <source>
        <dbReference type="SAM" id="MobiDB-lite"/>
    </source>
</evidence>
<dbReference type="SUPFAM" id="SSF81383">
    <property type="entry name" value="F-box domain"/>
    <property type="match status" value="1"/>
</dbReference>
<feature type="repeat" description="WD" evidence="6">
    <location>
        <begin position="943"/>
        <end position="982"/>
    </location>
</feature>
<evidence type="ECO:0000256" key="6">
    <source>
        <dbReference type="PROSITE-ProRule" id="PRU00221"/>
    </source>
</evidence>
<dbReference type="PROSITE" id="PS50082">
    <property type="entry name" value="WD_REPEATS_2"/>
    <property type="match status" value="7"/>
</dbReference>
<comment type="similarity">
    <text evidence="2">Belongs to the WD repeat MET30/SCONB/SCON-2 family.</text>
</comment>
<dbReference type="GO" id="GO:1990756">
    <property type="term" value="F:ubiquitin-like ligase-substrate adaptor activity"/>
    <property type="evidence" value="ECO:0007669"/>
    <property type="project" value="UniProtKB-ARBA"/>
</dbReference>
<dbReference type="Pfam" id="PF00400">
    <property type="entry name" value="WD40"/>
    <property type="match status" value="6"/>
</dbReference>
<sequence length="1014" mass="113231">MTLRKHRLSRTQNTITPQNIVAGFGVITPISKCYLMQQPFSGSINSWHVNVMVVLFVFDGRQPVQDLSLAHLQRDDPSRFGVDLSVIARLSRSNDFGEQGAAIDGQSKLEPLGKGSELHDSLFVILVTEWRFELTQSILASTAKLLVYRRPVAPTTSEKGSIIENKKPHVWADIVFVASADFRGKPNLNGIMGLGVVTCELLIGRICILQHSSKRQKVRKASTLGKGPFLAAAISDRGKTRSLEQQKWSRTSLLLADMASLNGRDREVVPPILPVERPITKNSPSHAIDCESANISEPAHTFSNILQRPLLITSRLCNIFLRGSANIMTSPGEDHCRYSETDHYLESPSKRRRITLPQDMFLDALPAPQGSNTRGADAGQDVCQDNHENISISASSKQAEQTVAPFLAKHIPEQYAPAGGLDSSGNAKVKDPNTKYCYRHRPDLKCRRQANEPSMDQLQHELEDLSQSDQQAIAHVWSLFSAAPAKHRNLMLQGILTQCCFPQLSYLSTNVRDLIRIDFLTALPPEISYKVLCFLDTTSLCKAAQVSQRWRSLADDDVVWHRMCEQHIDRKCTKCGWGLPLLERKRLRASKRQIQLRATGRGLNEWSPDITPYPEAALEVVPNIGAKDQMSAMAELMAPLVKNQVPSRVTTQADDSYFRPRTRPWKDVYKDRFRVGTNWKYGRHDLKIFRGHQNGVMCLQFDDSVLITGSYDATIKVWDIATGEEIRTLTGHASGIRCLQFDDSKLISGSIDRTVKIWDWRKGECIATHAVHSNGIVGLHFDSSLLATASMDKTIKIWNFTNSSRFTLRGHTDWVNAVRVDSASRTVLSASDDCTVKLWDLDTKSCIKTFEGHVGQVQQVVTLPHDFDFEDTEVDDNDGASSTTSTQSHPQCPQSATQPIAEPYGRGFTACDRPMPPRYMLTGALDSTIRLWDTYTSRCLRTYFGHVEGVWALAADSLRVVSGAEDRMVKVWDTRSGKCERTFTGHAGPISCLGLSDNRMCTGGDDNEVRVYSF</sequence>
<dbReference type="AlphaFoldDB" id="A0A8H6CSG4"/>
<dbReference type="GO" id="GO:0031146">
    <property type="term" value="P:SCF-dependent proteasomal ubiquitin-dependent protein catabolic process"/>
    <property type="evidence" value="ECO:0007669"/>
    <property type="project" value="UniProtKB-ARBA"/>
</dbReference>
<dbReference type="PROSITE" id="PS50294">
    <property type="entry name" value="WD_REPEATS_REGION"/>
    <property type="match status" value="5"/>
</dbReference>
<feature type="domain" description="F-box" evidence="8">
    <location>
        <begin position="517"/>
        <end position="563"/>
    </location>
</feature>
<keyword evidence="5" id="KW-0833">Ubl conjugation pathway</keyword>
<dbReference type="Proteomes" id="UP000578531">
    <property type="component" value="Unassembled WGS sequence"/>
</dbReference>
<dbReference type="InterPro" id="IPR051075">
    <property type="entry name" value="SCF_subunit_WD-repeat"/>
</dbReference>
<feature type="repeat" description="WD" evidence="6">
    <location>
        <begin position="808"/>
        <end position="849"/>
    </location>
</feature>
<gene>
    <name evidence="9" type="ORF">HO173_011795</name>
</gene>
<dbReference type="GeneID" id="59293436"/>
<dbReference type="EMBL" id="JACCJC010000077">
    <property type="protein sequence ID" value="KAF6228624.1"/>
    <property type="molecule type" value="Genomic_DNA"/>
</dbReference>
<name>A0A8H6CSG4_9LECA</name>
<evidence type="ECO:0000256" key="1">
    <source>
        <dbReference type="ARBA" id="ARBA00004906"/>
    </source>
</evidence>
<dbReference type="InterPro" id="IPR020472">
    <property type="entry name" value="WD40_PAC1"/>
</dbReference>
<evidence type="ECO:0000313" key="9">
    <source>
        <dbReference type="EMBL" id="KAF6228624.1"/>
    </source>
</evidence>
<reference evidence="9 10" key="1">
    <citation type="journal article" date="2020" name="Genomics">
        <title>Complete, high-quality genomes from long-read metagenomic sequencing of two wolf lichen thalli reveals enigmatic genome architecture.</title>
        <authorList>
            <person name="McKenzie S.K."/>
            <person name="Walston R.F."/>
            <person name="Allen J.L."/>
        </authorList>
    </citation>
    <scope>NUCLEOTIDE SEQUENCE [LARGE SCALE GENOMIC DNA]</scope>
    <source>
        <strain evidence="9">WasteWater2</strain>
    </source>
</reference>
<dbReference type="PANTHER" id="PTHR19872">
    <property type="entry name" value="UBIQUITIN LIGASE SPECIFICITY FACTOR/HREP PROTEIN"/>
    <property type="match status" value="1"/>
</dbReference>
<dbReference type="PROSITE" id="PS00678">
    <property type="entry name" value="WD_REPEATS_1"/>
    <property type="match status" value="4"/>
</dbReference>
<feature type="repeat" description="WD" evidence="6">
    <location>
        <begin position="689"/>
        <end position="728"/>
    </location>
</feature>
<dbReference type="InterPro" id="IPR036322">
    <property type="entry name" value="WD40_repeat_dom_sf"/>
</dbReference>
<comment type="caution">
    <text evidence="9">The sequence shown here is derived from an EMBL/GenBank/DDBJ whole genome shotgun (WGS) entry which is preliminary data.</text>
</comment>
<feature type="compositionally biased region" description="Polar residues" evidence="7">
    <location>
        <begin position="879"/>
        <end position="898"/>
    </location>
</feature>
<feature type="repeat" description="WD" evidence="6">
    <location>
        <begin position="769"/>
        <end position="808"/>
    </location>
</feature>
<dbReference type="InterPro" id="IPR001680">
    <property type="entry name" value="WD40_rpt"/>
</dbReference>
<keyword evidence="10" id="KW-1185">Reference proteome</keyword>
<dbReference type="CDD" id="cd22147">
    <property type="entry name" value="F-box_SpPof1-like"/>
    <property type="match status" value="1"/>
</dbReference>
<dbReference type="SUPFAM" id="SSF50978">
    <property type="entry name" value="WD40 repeat-like"/>
    <property type="match status" value="1"/>
</dbReference>
<dbReference type="OrthoDB" id="5580488at2759"/>
<dbReference type="PROSITE" id="PS50181">
    <property type="entry name" value="FBOX"/>
    <property type="match status" value="1"/>
</dbReference>
<dbReference type="PANTHER" id="PTHR19872:SF9">
    <property type="entry name" value="UBIQUITIN-BINDING SDF UBIQUITIN LIGASE COMPLEX SUBUNIT"/>
    <property type="match status" value="1"/>
</dbReference>
<dbReference type="Gene3D" id="2.130.10.10">
    <property type="entry name" value="YVTN repeat-like/Quinoprotein amine dehydrogenase"/>
    <property type="match status" value="2"/>
</dbReference>
<feature type="region of interest" description="Disordered" evidence="7">
    <location>
        <begin position="872"/>
        <end position="907"/>
    </location>
</feature>
<dbReference type="SMART" id="SM00320">
    <property type="entry name" value="WD40"/>
    <property type="match status" value="7"/>
</dbReference>
<dbReference type="InterPro" id="IPR036047">
    <property type="entry name" value="F-box-like_dom_sf"/>
</dbReference>
<dbReference type="InterPro" id="IPR019775">
    <property type="entry name" value="WD40_repeat_CS"/>
</dbReference>
<comment type="pathway">
    <text evidence="1">Protein modification; protein ubiquitination.</text>
</comment>
<dbReference type="InterPro" id="IPR015943">
    <property type="entry name" value="WD40/YVTN_repeat-like_dom_sf"/>
</dbReference>
<accession>A0A8H6CSG4</accession>
<evidence type="ECO:0000259" key="8">
    <source>
        <dbReference type="PROSITE" id="PS50181"/>
    </source>
</evidence>
<feature type="repeat" description="WD" evidence="6">
    <location>
        <begin position="918"/>
        <end position="942"/>
    </location>
</feature>
<evidence type="ECO:0000256" key="4">
    <source>
        <dbReference type="ARBA" id="ARBA00022737"/>
    </source>
</evidence>
<evidence type="ECO:0000256" key="3">
    <source>
        <dbReference type="ARBA" id="ARBA00022574"/>
    </source>
</evidence>